<keyword evidence="2" id="KW-1185">Reference proteome</keyword>
<gene>
    <name evidence="1" type="ORF">Rai3103_08260</name>
</gene>
<proteinExistence type="predicted"/>
<dbReference type="AlphaFoldDB" id="A0A5Q2FG56"/>
<reference evidence="1 2" key="1">
    <citation type="submission" date="2019-10" db="EMBL/GenBank/DDBJ databases">
        <title>Genomic analysis of Raineyella sp. CBA3103.</title>
        <authorList>
            <person name="Roh S.W."/>
        </authorList>
    </citation>
    <scope>NUCLEOTIDE SEQUENCE [LARGE SCALE GENOMIC DNA]</scope>
    <source>
        <strain evidence="1 2">CBA3103</strain>
    </source>
</reference>
<evidence type="ECO:0000313" key="2">
    <source>
        <dbReference type="Proteomes" id="UP000386847"/>
    </source>
</evidence>
<dbReference type="EMBL" id="CP045725">
    <property type="protein sequence ID" value="QGF23665.1"/>
    <property type="molecule type" value="Genomic_DNA"/>
</dbReference>
<evidence type="ECO:0000313" key="1">
    <source>
        <dbReference type="EMBL" id="QGF23665.1"/>
    </source>
</evidence>
<name>A0A5Q2FG56_9ACTN</name>
<dbReference type="Proteomes" id="UP000386847">
    <property type="component" value="Chromosome"/>
</dbReference>
<accession>A0A5Q2FG56</accession>
<protein>
    <submittedName>
        <fullName evidence="1">Uncharacterized protein</fullName>
    </submittedName>
</protein>
<sequence>MAPGGGADVPAARFRRGGDARCRTPCGLEARPTEYGTLLVSKVYLGRVGRPGTFSVHCLLDPTGRQGASDMLGLVRDGVLLAREEQPGAGALEVLALPARRSRPAPEEVPDALLALLLGHLADRTPLLLHTAERGEGVETLSALAHALPRRVTADLWWSTFVAQPDDPQEAGGPGVGLVVEPFSMLGAEELETFGAPLGEGRRTVDVPAGPRTVDLDAGPLPVDDRSWALLRTYLEHPELFADSHGLEEFVARLEGLVIDPRLPLDDRALDLLGEEVGPAVFARLLASPQAMTRLAEVVRARRRLPYRNLWNAVPALTDQMFAWFGPVEGDPETQAKAQRVICTTMDARNLVRLVARPLSRDTAEYRPVVADRKLASALAGMGSPLEAYEWRVLTEEWGPVVHAAVLSWLLGWSDAPADLARLAEDRPAYVAGLEAVLAAARAQPAVDPADVRARLAGWRGLGAEEWADLLLACPSAPSGAPLAVLARLDGRGVRQVLRRDWPRLAAQAGIPAVVAEELRVRGIGGF</sequence>
<dbReference type="RefSeq" id="WP_153572195.1">
    <property type="nucleotide sequence ID" value="NZ_CP045725.1"/>
</dbReference>
<organism evidence="1 2">
    <name type="scientific">Raineyella fluvialis</name>
    <dbReference type="NCBI Taxonomy" id="2662261"/>
    <lineage>
        <taxon>Bacteria</taxon>
        <taxon>Bacillati</taxon>
        <taxon>Actinomycetota</taxon>
        <taxon>Actinomycetes</taxon>
        <taxon>Propionibacteriales</taxon>
        <taxon>Propionibacteriaceae</taxon>
        <taxon>Raineyella</taxon>
    </lineage>
</organism>
<dbReference type="KEGG" id="rain:Rai3103_08260"/>